<dbReference type="PROSITE" id="PS50125">
    <property type="entry name" value="GUANYLATE_CYCLASE_2"/>
    <property type="match status" value="2"/>
</dbReference>
<dbReference type="PANTHER" id="PTHR16305:SF28">
    <property type="entry name" value="GUANYLATE CYCLASE DOMAIN-CONTAINING PROTEIN"/>
    <property type="match status" value="1"/>
</dbReference>
<dbReference type="GO" id="GO:0009190">
    <property type="term" value="P:cyclic nucleotide biosynthetic process"/>
    <property type="evidence" value="ECO:0007669"/>
    <property type="project" value="InterPro"/>
</dbReference>
<dbReference type="Pfam" id="PF00211">
    <property type="entry name" value="Guanylate_cyc"/>
    <property type="match status" value="1"/>
</dbReference>
<dbReference type="InterPro" id="IPR001054">
    <property type="entry name" value="A/G_cyclase"/>
</dbReference>
<keyword evidence="1" id="KW-0547">Nucleotide-binding</keyword>
<reference evidence="5" key="2">
    <citation type="submission" date="2022-10" db="EMBL/GenBank/DDBJ databases">
        <authorList>
            <consortium name="ENA_rothamsted_submissions"/>
            <consortium name="culmorum"/>
            <person name="King R."/>
        </authorList>
    </citation>
    <scope>NUCLEOTIDE SEQUENCE</scope>
</reference>
<evidence type="ECO:0000313" key="6">
    <source>
        <dbReference type="Proteomes" id="UP001153737"/>
    </source>
</evidence>
<keyword evidence="6" id="KW-1185">Reference proteome</keyword>
<dbReference type="GO" id="GO:0004016">
    <property type="term" value="F:adenylate cyclase activity"/>
    <property type="evidence" value="ECO:0007669"/>
    <property type="project" value="TreeGrafter"/>
</dbReference>
<name>A0A9N9SLA9_PHACE</name>
<dbReference type="GO" id="GO:0005737">
    <property type="term" value="C:cytoplasm"/>
    <property type="evidence" value="ECO:0007669"/>
    <property type="project" value="TreeGrafter"/>
</dbReference>
<evidence type="ECO:0000256" key="2">
    <source>
        <dbReference type="ARBA" id="ARBA00022840"/>
    </source>
</evidence>
<dbReference type="GO" id="GO:0035556">
    <property type="term" value="P:intracellular signal transduction"/>
    <property type="evidence" value="ECO:0007669"/>
    <property type="project" value="InterPro"/>
</dbReference>
<feature type="domain" description="Guanylate cyclase" evidence="4">
    <location>
        <begin position="450"/>
        <end position="502"/>
    </location>
</feature>
<evidence type="ECO:0000313" key="5">
    <source>
        <dbReference type="EMBL" id="CAG9821448.1"/>
    </source>
</evidence>
<evidence type="ECO:0000256" key="3">
    <source>
        <dbReference type="ARBA" id="ARBA00023239"/>
    </source>
</evidence>
<keyword evidence="3" id="KW-0456">Lyase</keyword>
<dbReference type="Gene3D" id="3.30.70.1230">
    <property type="entry name" value="Nucleotide cyclase"/>
    <property type="match status" value="2"/>
</dbReference>
<protein>
    <recommendedName>
        <fullName evidence="4">Guanylate cyclase domain-containing protein</fullName>
    </recommendedName>
</protein>
<proteinExistence type="predicted"/>
<dbReference type="GO" id="GO:0005524">
    <property type="term" value="F:ATP binding"/>
    <property type="evidence" value="ECO:0007669"/>
    <property type="project" value="UniProtKB-KW"/>
</dbReference>
<dbReference type="PANTHER" id="PTHR16305">
    <property type="entry name" value="TESTICULAR SOLUBLE ADENYLYL CYCLASE"/>
    <property type="match status" value="1"/>
</dbReference>
<dbReference type="SUPFAM" id="SSF55073">
    <property type="entry name" value="Nucleotide cyclase"/>
    <property type="match status" value="2"/>
</dbReference>
<dbReference type="Proteomes" id="UP001153737">
    <property type="component" value="Chromosome 4"/>
</dbReference>
<keyword evidence="2" id="KW-0067">ATP-binding</keyword>
<dbReference type="SUPFAM" id="SSF52540">
    <property type="entry name" value="P-loop containing nucleoside triphosphate hydrolases"/>
    <property type="match status" value="1"/>
</dbReference>
<feature type="domain" description="Guanylate cyclase" evidence="4">
    <location>
        <begin position="93"/>
        <end position="229"/>
    </location>
</feature>
<dbReference type="FunFam" id="3.30.70.1230:FF:000017">
    <property type="entry name" value="Adenylate cyclase type 10"/>
    <property type="match status" value="1"/>
</dbReference>
<feature type="non-terminal residue" evidence="5">
    <location>
        <position position="1763"/>
    </location>
</feature>
<evidence type="ECO:0000256" key="1">
    <source>
        <dbReference type="ARBA" id="ARBA00022741"/>
    </source>
</evidence>
<sequence>MMEQTSKKDELQWFRKSSLSMRQQDDNEEWKKRRATPLSELHSLARRATNTTTTTSANSSFFDEGHTRIMASLVPDEIIYNVADYSKREFEGCLLFGDVSGFTDLCEKYNKSGKGGPSRLTQVLNAYIGAMVQEILSHSGDVLKFSGDAFIAMWKETDHLSLRDAVHEAIDCALVIQKTYGTYQTDVDVVVRVKLAVASGRLTFSLVGDSANSHYLMIGQPIMDIKAAESLSSAGEIIISTKVSHHFSANEYLLDLLPDRLHAKVLGVGPNWRNMQRHYDKEDLERYSILSANLSLQDEEGELLPVSSSYEKLGSVDDDTRIASRVVNDQYALRPAVNYAARFKLKDELRRFIIGPVMRGIDAEEPLEYLTEIRQVCIVFINCKVAANISANDGIDVANDVYVTVCSVVKNKYGCVNKISNFDKDLMLLVIFGLRGYKHELESQIALKCAIECTEKIKAMQYVLGIATGVTTGKCYCGAFGHTLRREYTVIGLVVNKAARLMVAYPNKVTCDRETFLHSKLESRNFFLQEYKFLKGIANPGPIYEFKGVEKNAELSLTTNPLPILGREQELDLYKTLFEKAKRLSLEQSEERFQNMLILQSGNRQGKSRLLEEIIYITDPDVPLNKMSLCGFDYEVPYRTIQWIFQKFINCNAETSEEEKQKIIRSRLMNRSTLEPFLCFLNPVFDVNFPLSDNYNMMDRSLKYETLQYIFRILCRDVFVRFWVIVIDDSENVDDESWLLIDILLDLNLVFIVVTMGSEKSLSTLALEILKKDRIKCVELKKIDKWYHVGLACQMLDVDGIPPELEKTIQTKSGGNPGWVESFLVSLMQSGGLYIHEMTRKTAYETGIVIAPLYMTMRLSKEEMRLWVQIMEERKISAVEDKMTTRWKMFIDSCRESYPDLSVAKKFAEKMKSSEIVNICTVYKNFNLEDVDPESAIDVIILKTFDALTSYEQLLLKCSAILGDIFPRDMLLYIMSSSAIRITALAVQKLFEIHVLSCAKGNFIEGGLSFKERLINPNEDMSVKCDCKGLIIDESCTDLPKYASCGYLRFRSSEFRETTYNLLTDNQKREFHERAIRYLEKETRRCRACGNGYFVRQMGGGKIDYSLRFMKRKAKNRSVVTETSSMNENFGAAKLLQRASFVSSESFQSTSKSKDFSRQRDTFSLFSAVSNANAEQNASLPDSHHVLTSGQELGLTTIRKLKDNFNLIRTFSSTDYTQCTCLLVLNTMYSQLIEHCKGAGLVEKIMNATVEYSYVCIDCQNIPQAIKVLEEALILLEGPMKDQIELEWMVALKRGKLLALLGLAHMQMDDDQCLDYYLNALKCYGVNFPKSRLSKSFHKCRFRFRNVLRYLSTNTSSRKVDDDIAEYCNNVSECLSFLCKFYIKKQKWDEAELAALWSLSKAVETETDFEKLCIAYANLIFVSSNIGCHQRCVALEVFALRTCHKKISYVELEELKAISFLYFTISRGRLRRAETEKFLHIAYVVWRVSTSSQTELHVFRMLPLLSYIVLLRKQLLEFSNMLQEIQYLLETDTDNSQKAWYYALCLVCHLETGLQAEPYSKCMKFLQGEGLEPAIRDPDGKTRLIICIWLWEIRNENWEAATGWQKMAWSFRIYDMGESIQNLITGLYLLEGLLIYFVHKMDNKNLKEIAKADAKITVLFKLFENATKYCKIITPRLYHMKAYYRVAKFNDYKGAIRLLKIGRKYADLYMNDMETTYMKHSELAWCRKLTREEAEFWKDHCDEDNMIDVHDVDFVERYVPYTL</sequence>
<dbReference type="InterPro" id="IPR029787">
    <property type="entry name" value="Nucleotide_cyclase"/>
</dbReference>
<accession>A0A9N9SLA9</accession>
<dbReference type="InterPro" id="IPR027417">
    <property type="entry name" value="P-loop_NTPase"/>
</dbReference>
<reference evidence="5" key="1">
    <citation type="submission" date="2022-01" db="EMBL/GenBank/DDBJ databases">
        <authorList>
            <person name="King R."/>
        </authorList>
    </citation>
    <scope>NUCLEOTIDE SEQUENCE</scope>
</reference>
<dbReference type="CDD" id="cd07302">
    <property type="entry name" value="CHD"/>
    <property type="match status" value="2"/>
</dbReference>
<evidence type="ECO:0000259" key="4">
    <source>
        <dbReference type="PROSITE" id="PS50125"/>
    </source>
</evidence>
<dbReference type="EMBL" id="OU896710">
    <property type="protein sequence ID" value="CAG9821448.1"/>
    <property type="molecule type" value="Genomic_DNA"/>
</dbReference>
<gene>
    <name evidence="5" type="ORF">PHAECO_LOCUS8445</name>
</gene>
<dbReference type="OrthoDB" id="194468at2759"/>
<organism evidence="5 6">
    <name type="scientific">Phaedon cochleariae</name>
    <name type="common">Mustard beetle</name>
    <dbReference type="NCBI Taxonomy" id="80249"/>
    <lineage>
        <taxon>Eukaryota</taxon>
        <taxon>Metazoa</taxon>
        <taxon>Ecdysozoa</taxon>
        <taxon>Arthropoda</taxon>
        <taxon>Hexapoda</taxon>
        <taxon>Insecta</taxon>
        <taxon>Pterygota</taxon>
        <taxon>Neoptera</taxon>
        <taxon>Endopterygota</taxon>
        <taxon>Coleoptera</taxon>
        <taxon>Polyphaga</taxon>
        <taxon>Cucujiformia</taxon>
        <taxon>Chrysomeloidea</taxon>
        <taxon>Chrysomelidae</taxon>
        <taxon>Chrysomelinae</taxon>
        <taxon>Chrysomelini</taxon>
        <taxon>Phaedon</taxon>
    </lineage>
</organism>